<feature type="domain" description="Methyltransferase" evidence="2">
    <location>
        <begin position="46"/>
        <end position="140"/>
    </location>
</feature>
<keyword evidence="3" id="KW-0830">Ubiquinone</keyword>
<proteinExistence type="predicted"/>
<dbReference type="STRING" id="472175.EL18_01289"/>
<dbReference type="Pfam" id="PF13649">
    <property type="entry name" value="Methyltransf_25"/>
    <property type="match status" value="1"/>
</dbReference>
<dbReference type="InterPro" id="IPR041698">
    <property type="entry name" value="Methyltransf_25"/>
</dbReference>
<dbReference type="EMBL" id="JMQM01000001">
    <property type="protein sequence ID" value="KFB10259.1"/>
    <property type="molecule type" value="Genomic_DNA"/>
</dbReference>
<accession>A0A084UBC3</accession>
<dbReference type="OrthoDB" id="213472at2"/>
<organism evidence="3 4">
    <name type="scientific">Nitratireductor basaltis</name>
    <dbReference type="NCBI Taxonomy" id="472175"/>
    <lineage>
        <taxon>Bacteria</taxon>
        <taxon>Pseudomonadati</taxon>
        <taxon>Pseudomonadota</taxon>
        <taxon>Alphaproteobacteria</taxon>
        <taxon>Hyphomicrobiales</taxon>
        <taxon>Phyllobacteriaceae</taxon>
        <taxon>Nitratireductor</taxon>
    </lineage>
</organism>
<dbReference type="eggNOG" id="COG0500">
    <property type="taxonomic scope" value="Bacteria"/>
</dbReference>
<sequence>MPADFSDPDVVESYASRVMRHVPGLNDLHRMAGILLGENQRHDAEILVLGAGGGMELKAFAAMHGDWRFHGVDPSAEMLDLARATIGPRYMERVELLEGYIEDAPDGPFDGAACLLTLHFLEPALRLETLKRMRQRLKNGAPIVVAHHSFEKEDGKHDLWLRRNADLLITGGLDAAKAGQTVEAIKNQLPALSQGEDEALLSEAGFADIELFYAAFTFKGWVARAA</sequence>
<evidence type="ECO:0000313" key="4">
    <source>
        <dbReference type="Proteomes" id="UP000053675"/>
    </source>
</evidence>
<dbReference type="GO" id="GO:0032259">
    <property type="term" value="P:methylation"/>
    <property type="evidence" value="ECO:0007669"/>
    <property type="project" value="UniProtKB-KW"/>
</dbReference>
<dbReference type="SUPFAM" id="SSF53335">
    <property type="entry name" value="S-adenosyl-L-methionine-dependent methyltransferases"/>
    <property type="match status" value="1"/>
</dbReference>
<keyword evidence="1" id="KW-0808">Transferase</keyword>
<dbReference type="GO" id="GO:0008168">
    <property type="term" value="F:methyltransferase activity"/>
    <property type="evidence" value="ECO:0007669"/>
    <property type="project" value="UniProtKB-KW"/>
</dbReference>
<evidence type="ECO:0000259" key="2">
    <source>
        <dbReference type="Pfam" id="PF13649"/>
    </source>
</evidence>
<dbReference type="RefSeq" id="WP_036480906.1">
    <property type="nucleotide sequence ID" value="NZ_JMQM01000001.1"/>
</dbReference>
<dbReference type="AlphaFoldDB" id="A0A084UBC3"/>
<comment type="caution">
    <text evidence="3">The sequence shown here is derived from an EMBL/GenBank/DDBJ whole genome shotgun (WGS) entry which is preliminary data.</text>
</comment>
<dbReference type="InterPro" id="IPR029063">
    <property type="entry name" value="SAM-dependent_MTases_sf"/>
</dbReference>
<dbReference type="PANTHER" id="PTHR43861">
    <property type="entry name" value="TRANS-ACONITATE 2-METHYLTRANSFERASE-RELATED"/>
    <property type="match status" value="1"/>
</dbReference>
<dbReference type="CDD" id="cd02440">
    <property type="entry name" value="AdoMet_MTases"/>
    <property type="match status" value="1"/>
</dbReference>
<evidence type="ECO:0000313" key="3">
    <source>
        <dbReference type="EMBL" id="KFB10259.1"/>
    </source>
</evidence>
<protein>
    <submittedName>
        <fullName evidence="3">Methylase involved in ubiquinone/menaquinone biosynthesis</fullName>
    </submittedName>
</protein>
<keyword evidence="4" id="KW-1185">Reference proteome</keyword>
<dbReference type="Proteomes" id="UP000053675">
    <property type="component" value="Unassembled WGS sequence"/>
</dbReference>
<gene>
    <name evidence="3" type="ORF">EL18_01289</name>
</gene>
<reference evidence="3 4" key="1">
    <citation type="submission" date="2014-05" db="EMBL/GenBank/DDBJ databases">
        <title>Draft Genome Sequence of Nitratireductor basaltis Strain UMTGB225, A Marine Bacterium Isolated from Green Barrel Tunicate.</title>
        <authorList>
            <person name="Gan H.Y."/>
        </authorList>
    </citation>
    <scope>NUCLEOTIDE SEQUENCE [LARGE SCALE GENOMIC DNA]</scope>
    <source>
        <strain evidence="3 4">UMTGB225</strain>
    </source>
</reference>
<keyword evidence="3" id="KW-0489">Methyltransferase</keyword>
<dbReference type="Gene3D" id="3.40.50.150">
    <property type="entry name" value="Vaccinia Virus protein VP39"/>
    <property type="match status" value="1"/>
</dbReference>
<dbReference type="PATRIC" id="fig|472175.3.peg.1303"/>
<name>A0A084UBC3_9HYPH</name>
<evidence type="ECO:0000256" key="1">
    <source>
        <dbReference type="ARBA" id="ARBA00022679"/>
    </source>
</evidence>